<reference evidence="1 2" key="1">
    <citation type="submission" date="2016-03" db="EMBL/GenBank/DDBJ databases">
        <title>Comparative genomics of the ectomycorrhizal sister species Rhizopogon vinicolor and Rhizopogon vesiculosus (Basidiomycota: Boletales) reveals a divergence of the mating type B locus.</title>
        <authorList>
            <person name="Mujic A.B."/>
            <person name="Kuo A."/>
            <person name="Tritt A."/>
            <person name="Lipzen A."/>
            <person name="Chen C."/>
            <person name="Johnson J."/>
            <person name="Sharma A."/>
            <person name="Barry K."/>
            <person name="Grigoriev I.V."/>
            <person name="Spatafora J.W."/>
        </authorList>
    </citation>
    <scope>NUCLEOTIDE SEQUENCE [LARGE SCALE GENOMIC DNA]</scope>
    <source>
        <strain evidence="1 2">AM-OR11-056</strain>
    </source>
</reference>
<comment type="caution">
    <text evidence="1">The sequence shown here is derived from an EMBL/GenBank/DDBJ whole genome shotgun (WGS) entry which is preliminary data.</text>
</comment>
<name>A0A1J8Q6L9_9AGAM</name>
<dbReference type="AlphaFoldDB" id="A0A1J8Q6L9"/>
<dbReference type="EMBL" id="LVVM01002447">
    <property type="protein sequence ID" value="OJA16677.1"/>
    <property type="molecule type" value="Genomic_DNA"/>
</dbReference>
<dbReference type="Proteomes" id="UP000183567">
    <property type="component" value="Unassembled WGS sequence"/>
</dbReference>
<organism evidence="1 2">
    <name type="scientific">Rhizopogon vesiculosus</name>
    <dbReference type="NCBI Taxonomy" id="180088"/>
    <lineage>
        <taxon>Eukaryota</taxon>
        <taxon>Fungi</taxon>
        <taxon>Dikarya</taxon>
        <taxon>Basidiomycota</taxon>
        <taxon>Agaricomycotina</taxon>
        <taxon>Agaricomycetes</taxon>
        <taxon>Agaricomycetidae</taxon>
        <taxon>Boletales</taxon>
        <taxon>Suillineae</taxon>
        <taxon>Rhizopogonaceae</taxon>
        <taxon>Rhizopogon</taxon>
    </lineage>
</organism>
<protein>
    <submittedName>
        <fullName evidence="1">Uncharacterized protein</fullName>
    </submittedName>
</protein>
<evidence type="ECO:0000313" key="2">
    <source>
        <dbReference type="Proteomes" id="UP000183567"/>
    </source>
</evidence>
<gene>
    <name evidence="1" type="ORF">AZE42_13975</name>
</gene>
<proteinExistence type="predicted"/>
<accession>A0A1J8Q6L9</accession>
<sequence>MGHGGQPCPHSLISQEWEDVDGDINAQEEDVGIETVKATVSRTTALTVAANNICSCLRRDCFQPVYPVLKPPSPLMS</sequence>
<evidence type="ECO:0000313" key="1">
    <source>
        <dbReference type="EMBL" id="OJA16677.1"/>
    </source>
</evidence>
<keyword evidence="2" id="KW-1185">Reference proteome</keyword>